<evidence type="ECO:0000313" key="9">
    <source>
        <dbReference type="EMBL" id="OWJ64240.1"/>
    </source>
</evidence>
<dbReference type="GO" id="GO:0005886">
    <property type="term" value="C:plasma membrane"/>
    <property type="evidence" value="ECO:0007669"/>
    <property type="project" value="UniProtKB-SubCell"/>
</dbReference>
<keyword evidence="10" id="KW-1185">Reference proteome</keyword>
<dbReference type="OrthoDB" id="37801at2"/>
<dbReference type="RefSeq" id="WP_088154340.1">
    <property type="nucleotide sequence ID" value="NZ_NHON01000064.1"/>
</dbReference>
<dbReference type="PANTHER" id="PTHR43297:SF2">
    <property type="entry name" value="DIPEPTIDE TRANSPORT ATP-BINDING PROTEIN DPPD"/>
    <property type="match status" value="1"/>
</dbReference>
<evidence type="ECO:0000256" key="7">
    <source>
        <dbReference type="ARBA" id="ARBA00023136"/>
    </source>
</evidence>
<keyword evidence="6 9" id="KW-0067">ATP-binding</keyword>
<dbReference type="SMART" id="SM00382">
    <property type="entry name" value="AAA"/>
    <property type="match status" value="1"/>
</dbReference>
<keyword evidence="5" id="KW-0547">Nucleotide-binding</keyword>
<keyword evidence="7" id="KW-0472">Membrane</keyword>
<name>A0A211ZG75_9PROT</name>
<evidence type="ECO:0000259" key="8">
    <source>
        <dbReference type="PROSITE" id="PS50893"/>
    </source>
</evidence>
<organism evidence="9 10">
    <name type="scientific">Inquilinus limosus</name>
    <dbReference type="NCBI Taxonomy" id="171674"/>
    <lineage>
        <taxon>Bacteria</taxon>
        <taxon>Pseudomonadati</taxon>
        <taxon>Pseudomonadota</taxon>
        <taxon>Alphaproteobacteria</taxon>
        <taxon>Rhodospirillales</taxon>
        <taxon>Rhodospirillaceae</taxon>
        <taxon>Inquilinus</taxon>
    </lineage>
</organism>
<evidence type="ECO:0000256" key="1">
    <source>
        <dbReference type="ARBA" id="ARBA00004417"/>
    </source>
</evidence>
<evidence type="ECO:0000256" key="4">
    <source>
        <dbReference type="ARBA" id="ARBA00022475"/>
    </source>
</evidence>
<dbReference type="GO" id="GO:0016887">
    <property type="term" value="F:ATP hydrolysis activity"/>
    <property type="evidence" value="ECO:0007669"/>
    <property type="project" value="InterPro"/>
</dbReference>
<dbReference type="GO" id="GO:0005524">
    <property type="term" value="F:ATP binding"/>
    <property type="evidence" value="ECO:0007669"/>
    <property type="project" value="UniProtKB-KW"/>
</dbReference>
<dbReference type="Gene3D" id="3.40.50.300">
    <property type="entry name" value="P-loop containing nucleotide triphosphate hydrolases"/>
    <property type="match status" value="1"/>
</dbReference>
<comment type="caution">
    <text evidence="9">The sequence shown here is derived from an EMBL/GenBank/DDBJ whole genome shotgun (WGS) entry which is preliminary data.</text>
</comment>
<dbReference type="PANTHER" id="PTHR43297">
    <property type="entry name" value="OLIGOPEPTIDE TRANSPORT ATP-BINDING PROTEIN APPD"/>
    <property type="match status" value="1"/>
</dbReference>
<keyword evidence="4" id="KW-1003">Cell membrane</keyword>
<reference evidence="10" key="1">
    <citation type="submission" date="2017-05" db="EMBL/GenBank/DDBJ databases">
        <authorList>
            <person name="Macchi M."/>
            <person name="Festa S."/>
            <person name="Coppotelli B.M."/>
            <person name="Morelli I.S."/>
        </authorList>
    </citation>
    <scope>NUCLEOTIDE SEQUENCE [LARGE SCALE GENOMIC DNA]</scope>
    <source>
        <strain evidence="10">I</strain>
    </source>
</reference>
<evidence type="ECO:0000256" key="2">
    <source>
        <dbReference type="ARBA" id="ARBA00005417"/>
    </source>
</evidence>
<gene>
    <name evidence="9" type="ORF">BWR60_25720</name>
</gene>
<protein>
    <submittedName>
        <fullName evidence="9">Peptide ABC transporter ATP-binding protein</fullName>
    </submittedName>
</protein>
<keyword evidence="3" id="KW-0813">Transport</keyword>
<proteinExistence type="inferred from homology"/>
<feature type="domain" description="ABC transporter" evidence="8">
    <location>
        <begin position="7"/>
        <end position="256"/>
    </location>
</feature>
<comment type="subcellular location">
    <subcellularLocation>
        <location evidence="1">Cell inner membrane</location>
        <topology evidence="1">Peripheral membrane protein</topology>
    </subcellularLocation>
</comment>
<dbReference type="Pfam" id="PF00005">
    <property type="entry name" value="ABC_tran"/>
    <property type="match status" value="1"/>
</dbReference>
<dbReference type="InterPro" id="IPR050388">
    <property type="entry name" value="ABC_Ni/Peptide_Import"/>
</dbReference>
<dbReference type="SUPFAM" id="SSF52540">
    <property type="entry name" value="P-loop containing nucleoside triphosphate hydrolases"/>
    <property type="match status" value="1"/>
</dbReference>
<evidence type="ECO:0000256" key="3">
    <source>
        <dbReference type="ARBA" id="ARBA00022448"/>
    </source>
</evidence>
<comment type="similarity">
    <text evidence="2">Belongs to the ABC transporter superfamily.</text>
</comment>
<dbReference type="PROSITE" id="PS50893">
    <property type="entry name" value="ABC_TRANSPORTER_2"/>
    <property type="match status" value="1"/>
</dbReference>
<dbReference type="STRING" id="1122125.GCA_000423185_01983"/>
<dbReference type="EMBL" id="NHON01000064">
    <property type="protein sequence ID" value="OWJ64240.1"/>
    <property type="molecule type" value="Genomic_DNA"/>
</dbReference>
<dbReference type="AlphaFoldDB" id="A0A211ZG75"/>
<dbReference type="InterPro" id="IPR027417">
    <property type="entry name" value="P-loop_NTPase"/>
</dbReference>
<dbReference type="InterPro" id="IPR003593">
    <property type="entry name" value="AAA+_ATPase"/>
</dbReference>
<evidence type="ECO:0000256" key="6">
    <source>
        <dbReference type="ARBA" id="ARBA00022840"/>
    </source>
</evidence>
<dbReference type="CDD" id="cd03257">
    <property type="entry name" value="ABC_NikE_OppD_transporters"/>
    <property type="match status" value="1"/>
</dbReference>
<sequence length="285" mass="31149">MTDAPLIEARNLRIAFGRGAAAVPVVHGVSFTLGREKLGIVGESGAGKSTVGRALMRLLPSAARVTADRLAFRGIDLLAASEKQMMDLRGRRMGLILQDPKYSLNPVVPVGEQIAEAWRLHHKGPAREACERTLAILEAVKIRDPARVARLYPHEISGGMGQRVMIAMMLIAGPDVVIADEPTSALDVTVRLEVLHLLDELIESRGLGLILVSHDLNLVRRFCDRVVIMYAGRVMETLRAADLDRAEHPYTRGLLASLPSIRHSQDRLPVLRRDPAWLAPTGATP</sequence>
<dbReference type="InterPro" id="IPR003439">
    <property type="entry name" value="ABC_transporter-like_ATP-bd"/>
</dbReference>
<accession>A0A211ZG75</accession>
<dbReference type="Proteomes" id="UP000196655">
    <property type="component" value="Unassembled WGS sequence"/>
</dbReference>
<evidence type="ECO:0000256" key="5">
    <source>
        <dbReference type="ARBA" id="ARBA00022741"/>
    </source>
</evidence>
<evidence type="ECO:0000313" key="10">
    <source>
        <dbReference type="Proteomes" id="UP000196655"/>
    </source>
</evidence>